<comment type="similarity">
    <text evidence="6">Belongs to the WD repeat STRAP family.</text>
</comment>
<dbReference type="PANTHER" id="PTHR19877">
    <property type="entry name" value="EUKARYOTIC TRANSLATION INITIATION FACTOR 3 SUBUNIT I"/>
    <property type="match status" value="1"/>
</dbReference>
<gene>
    <name evidence="9" type="ORF">LOD99_6014</name>
</gene>
<dbReference type="SUPFAM" id="SSF50978">
    <property type="entry name" value="WD40 repeat-like"/>
    <property type="match status" value="1"/>
</dbReference>
<dbReference type="GO" id="GO:0001732">
    <property type="term" value="P:formation of cytoplasmic translation initiation complex"/>
    <property type="evidence" value="ECO:0007669"/>
    <property type="project" value="UniProtKB-UniRule"/>
</dbReference>
<dbReference type="GO" id="GO:0003723">
    <property type="term" value="F:RNA binding"/>
    <property type="evidence" value="ECO:0007669"/>
    <property type="project" value="TreeGrafter"/>
</dbReference>
<evidence type="ECO:0000256" key="5">
    <source>
        <dbReference type="ARBA" id="ARBA00022917"/>
    </source>
</evidence>
<evidence type="ECO:0000256" key="6">
    <source>
        <dbReference type="ARBA" id="ARBA00038394"/>
    </source>
</evidence>
<protein>
    <recommendedName>
        <fullName evidence="7">Eukaryotic translation initiation factor 3 subunit I</fullName>
        <shortName evidence="7">eIF3i</shortName>
    </recommendedName>
</protein>
<keyword evidence="10" id="KW-1185">Reference proteome</keyword>
<sequence>MALIRALMLLSHEGPISQIKYNRDGDLLFSVSKTPPAMVWRTDTGMRLGTYEFGEKSAISCLDINKDTTRLVTGSAGNMIRLWDCETGACLQTVTTQTSVRTCEFSSDGQIIFYTTDAQRKISPELAILTLKQFEGGAFDYIAQTHITDSKVTAATWGPFDQHIITGHENGSLRFYQADNSAKRVQVLRNEQIHKDTVTDLKMTSDKLFCLSASKDFTAKLSTSDRLENIKTFNTDRPVNAAAISSLRNHVIIGGGQEAMWVTQTHSHTGKFEAKIFHVIYEQEIGRVKGHFGPINSLAFQPDGRGFSSGGEDGVIRMHQFPEIYYDFEFDRFKFDR</sequence>
<feature type="repeat" description="WD" evidence="8">
    <location>
        <begin position="288"/>
        <end position="318"/>
    </location>
</feature>
<dbReference type="HAMAP" id="MF_03008">
    <property type="entry name" value="eIF3i"/>
    <property type="match status" value="1"/>
</dbReference>
<feature type="repeat" description="WD" evidence="8">
    <location>
        <begin position="52"/>
        <end position="93"/>
    </location>
</feature>
<evidence type="ECO:0000256" key="2">
    <source>
        <dbReference type="ARBA" id="ARBA00022540"/>
    </source>
</evidence>
<reference evidence="9 10" key="1">
    <citation type="journal article" date="2023" name="BMC Biol.">
        <title>The compact genome of the sponge Oopsacas minuta (Hexactinellida) is lacking key metazoan core genes.</title>
        <authorList>
            <person name="Santini S."/>
            <person name="Schenkelaars Q."/>
            <person name="Jourda C."/>
            <person name="Duchesne M."/>
            <person name="Belahbib H."/>
            <person name="Rocher C."/>
            <person name="Selva M."/>
            <person name="Riesgo A."/>
            <person name="Vervoort M."/>
            <person name="Leys S.P."/>
            <person name="Kodjabachian L."/>
            <person name="Le Bivic A."/>
            <person name="Borchiellini C."/>
            <person name="Claverie J.M."/>
            <person name="Renard E."/>
        </authorList>
    </citation>
    <scope>NUCLEOTIDE SEQUENCE [LARGE SCALE GENOMIC DNA]</scope>
    <source>
        <strain evidence="9">SPO-2</strain>
    </source>
</reference>
<keyword evidence="5 7" id="KW-0648">Protein biosynthesis</keyword>
<comment type="function">
    <text evidence="7">Component of the eukaryotic translation initiation factor 3 (eIF-3) complex, which is involved in protein synthesis of a specialized repertoire of mRNAs and, together with other initiation factors, stimulates binding of mRNA and methionyl-tRNAi to the 40S ribosome. The eIF-3 complex specifically targets and initiates translation of a subset of mRNAs involved in cell proliferation.</text>
</comment>
<dbReference type="InterPro" id="IPR001680">
    <property type="entry name" value="WD40_rpt"/>
</dbReference>
<dbReference type="InterPro" id="IPR027525">
    <property type="entry name" value="eIF3i"/>
</dbReference>
<name>A0AAV7JNC4_9METZ</name>
<keyword evidence="1 7" id="KW-0963">Cytoplasm</keyword>
<evidence type="ECO:0000313" key="10">
    <source>
        <dbReference type="Proteomes" id="UP001165289"/>
    </source>
</evidence>
<dbReference type="PROSITE" id="PS50082">
    <property type="entry name" value="WD_REPEATS_2"/>
    <property type="match status" value="3"/>
</dbReference>
<evidence type="ECO:0000256" key="7">
    <source>
        <dbReference type="HAMAP-Rule" id="MF_03008"/>
    </source>
</evidence>
<feature type="repeat" description="WD" evidence="8">
    <location>
        <begin position="9"/>
        <end position="50"/>
    </location>
</feature>
<dbReference type="PROSITE" id="PS50294">
    <property type="entry name" value="WD_REPEATS_REGION"/>
    <property type="match status" value="1"/>
</dbReference>
<keyword evidence="4" id="KW-0677">Repeat</keyword>
<proteinExistence type="inferred from homology"/>
<dbReference type="GO" id="GO:0003743">
    <property type="term" value="F:translation initiation factor activity"/>
    <property type="evidence" value="ECO:0007669"/>
    <property type="project" value="UniProtKB-UniRule"/>
</dbReference>
<evidence type="ECO:0000256" key="3">
    <source>
        <dbReference type="ARBA" id="ARBA00022574"/>
    </source>
</evidence>
<dbReference type="Pfam" id="PF24805">
    <property type="entry name" value="EIF3I"/>
    <property type="match status" value="1"/>
</dbReference>
<evidence type="ECO:0000256" key="8">
    <source>
        <dbReference type="PROSITE-ProRule" id="PRU00221"/>
    </source>
</evidence>
<accession>A0AAV7JNC4</accession>
<dbReference type="Proteomes" id="UP001165289">
    <property type="component" value="Unassembled WGS sequence"/>
</dbReference>
<dbReference type="Gene3D" id="2.130.10.10">
    <property type="entry name" value="YVTN repeat-like/Quinoprotein amine dehydrogenase"/>
    <property type="match status" value="1"/>
</dbReference>
<dbReference type="InterPro" id="IPR015943">
    <property type="entry name" value="WD40/YVTN_repeat-like_dom_sf"/>
</dbReference>
<comment type="similarity">
    <text evidence="7">Belongs to the eIF-3 subunit I family.</text>
</comment>
<evidence type="ECO:0000256" key="4">
    <source>
        <dbReference type="ARBA" id="ARBA00022737"/>
    </source>
</evidence>
<keyword evidence="3 8" id="KW-0853">WD repeat</keyword>
<evidence type="ECO:0000313" key="9">
    <source>
        <dbReference type="EMBL" id="KAI6650337.1"/>
    </source>
</evidence>
<dbReference type="InterPro" id="IPR036322">
    <property type="entry name" value="WD40_repeat_dom_sf"/>
</dbReference>
<organism evidence="9 10">
    <name type="scientific">Oopsacas minuta</name>
    <dbReference type="NCBI Taxonomy" id="111878"/>
    <lineage>
        <taxon>Eukaryota</taxon>
        <taxon>Metazoa</taxon>
        <taxon>Porifera</taxon>
        <taxon>Hexactinellida</taxon>
        <taxon>Hexasterophora</taxon>
        <taxon>Lyssacinosida</taxon>
        <taxon>Leucopsacidae</taxon>
        <taxon>Oopsacas</taxon>
    </lineage>
</organism>
<dbReference type="EMBL" id="JAKMXF010000312">
    <property type="protein sequence ID" value="KAI6650337.1"/>
    <property type="molecule type" value="Genomic_DNA"/>
</dbReference>
<keyword evidence="2 7" id="KW-0396">Initiation factor</keyword>
<comment type="subcellular location">
    <subcellularLocation>
        <location evidence="7">Cytoplasm</location>
    </subcellularLocation>
</comment>
<dbReference type="AlphaFoldDB" id="A0AAV7JNC4"/>
<dbReference type="PANTHER" id="PTHR19877:SF1">
    <property type="entry name" value="EUKARYOTIC TRANSLATION INITIATION FACTOR 3 SUBUNIT I"/>
    <property type="match status" value="1"/>
</dbReference>
<comment type="subunit">
    <text evidence="7">Component of the eukaryotic translation initiation factor 3 (eIF-3) complex.</text>
</comment>
<evidence type="ECO:0000256" key="1">
    <source>
        <dbReference type="ARBA" id="ARBA00022490"/>
    </source>
</evidence>
<dbReference type="GO" id="GO:0071541">
    <property type="term" value="C:eukaryotic translation initiation factor 3 complex, eIF3m"/>
    <property type="evidence" value="ECO:0007669"/>
    <property type="project" value="TreeGrafter"/>
</dbReference>
<comment type="caution">
    <text evidence="9">The sequence shown here is derived from an EMBL/GenBank/DDBJ whole genome shotgun (WGS) entry which is preliminary data.</text>
</comment>
<dbReference type="GO" id="GO:0016282">
    <property type="term" value="C:eukaryotic 43S preinitiation complex"/>
    <property type="evidence" value="ECO:0007669"/>
    <property type="project" value="UniProtKB-UniRule"/>
</dbReference>
<dbReference type="SMART" id="SM00320">
    <property type="entry name" value="WD40"/>
    <property type="match status" value="6"/>
</dbReference>
<dbReference type="GO" id="GO:0033290">
    <property type="term" value="C:eukaryotic 48S preinitiation complex"/>
    <property type="evidence" value="ECO:0007669"/>
    <property type="project" value="UniProtKB-UniRule"/>
</dbReference>